<dbReference type="Pfam" id="PF04324">
    <property type="entry name" value="Fer2_BFD"/>
    <property type="match status" value="1"/>
</dbReference>
<dbReference type="PIRSF" id="PIRSF037495">
    <property type="entry name" value="Opine_OX_OoxA/HcnB"/>
    <property type="match status" value="1"/>
</dbReference>
<protein>
    <submittedName>
        <fullName evidence="4">Pyridine nucleotide-disulfide oxidoreductase</fullName>
    </submittedName>
</protein>
<dbReference type="PANTHER" id="PTHR42949:SF3">
    <property type="entry name" value="ANAEROBIC GLYCEROL-3-PHOSPHATE DEHYDROGENASE SUBUNIT B"/>
    <property type="match status" value="1"/>
</dbReference>
<dbReference type="Gene3D" id="3.50.50.60">
    <property type="entry name" value="FAD/NAD(P)-binding domain"/>
    <property type="match status" value="2"/>
</dbReference>
<dbReference type="Pfam" id="PF07992">
    <property type="entry name" value="Pyr_redox_2"/>
    <property type="match status" value="1"/>
</dbReference>
<dbReference type="AlphaFoldDB" id="A0A5E4RDY9"/>
<dbReference type="InterPro" id="IPR023753">
    <property type="entry name" value="FAD/NAD-binding_dom"/>
</dbReference>
<dbReference type="InterPro" id="IPR051691">
    <property type="entry name" value="Metab_Enz_Cyan_OpOx_G3PDH"/>
</dbReference>
<dbReference type="CDD" id="cd19946">
    <property type="entry name" value="GlpA-like_Fer2_BFD-like"/>
    <property type="match status" value="1"/>
</dbReference>
<keyword evidence="1" id="KW-0560">Oxidoreductase</keyword>
<name>A0A5E4RDY9_9BURK</name>
<dbReference type="PRINTS" id="PR00368">
    <property type="entry name" value="FADPNR"/>
</dbReference>
<dbReference type="SUPFAM" id="SSF51905">
    <property type="entry name" value="FAD/NAD(P)-binding domain"/>
    <property type="match status" value="1"/>
</dbReference>
<dbReference type="InterPro" id="IPR007419">
    <property type="entry name" value="BFD-like_2Fe2S-bd_dom"/>
</dbReference>
<dbReference type="Gene3D" id="1.10.10.1100">
    <property type="entry name" value="BFD-like [2Fe-2S]-binding domain"/>
    <property type="match status" value="1"/>
</dbReference>
<dbReference type="InterPro" id="IPR017224">
    <property type="entry name" value="Opine_Oxase_asu/HCN_bsu"/>
</dbReference>
<keyword evidence="5" id="KW-1185">Reference proteome</keyword>
<gene>
    <name evidence="4" type="ORF">PCO31111_00125</name>
</gene>
<evidence type="ECO:0000259" key="3">
    <source>
        <dbReference type="Pfam" id="PF07992"/>
    </source>
</evidence>
<organism evidence="4 5">
    <name type="scientific">Pandoraea communis</name>
    <dbReference type="NCBI Taxonomy" id="2508297"/>
    <lineage>
        <taxon>Bacteria</taxon>
        <taxon>Pseudomonadati</taxon>
        <taxon>Pseudomonadota</taxon>
        <taxon>Betaproteobacteria</taxon>
        <taxon>Burkholderiales</taxon>
        <taxon>Burkholderiaceae</taxon>
        <taxon>Pandoraea</taxon>
    </lineage>
</organism>
<evidence type="ECO:0000259" key="2">
    <source>
        <dbReference type="Pfam" id="PF04324"/>
    </source>
</evidence>
<reference evidence="4 5" key="1">
    <citation type="submission" date="2019-08" db="EMBL/GenBank/DDBJ databases">
        <authorList>
            <person name="Peeters C."/>
        </authorList>
    </citation>
    <scope>NUCLEOTIDE SEQUENCE [LARGE SCALE GENOMIC DNA]</scope>
    <source>
        <strain evidence="4 5">LMG 31111</strain>
    </source>
</reference>
<dbReference type="InterPro" id="IPR036188">
    <property type="entry name" value="FAD/NAD-bd_sf"/>
</dbReference>
<dbReference type="EMBL" id="CABPSE010000001">
    <property type="protein sequence ID" value="VVD61397.1"/>
    <property type="molecule type" value="Genomic_DNA"/>
</dbReference>
<dbReference type="Proteomes" id="UP000383971">
    <property type="component" value="Unassembled WGS sequence"/>
</dbReference>
<dbReference type="InterPro" id="IPR041854">
    <property type="entry name" value="BFD-like_2Fe2S-bd_dom_sf"/>
</dbReference>
<dbReference type="PANTHER" id="PTHR42949">
    <property type="entry name" value="ANAEROBIC GLYCEROL-3-PHOSPHATE DEHYDROGENASE SUBUNIT B"/>
    <property type="match status" value="1"/>
</dbReference>
<evidence type="ECO:0000313" key="4">
    <source>
        <dbReference type="EMBL" id="VVD61397.1"/>
    </source>
</evidence>
<feature type="domain" description="BFD-like [2Fe-2S]-binding" evidence="2">
    <location>
        <begin position="374"/>
        <end position="426"/>
    </location>
</feature>
<dbReference type="GO" id="GO:0016491">
    <property type="term" value="F:oxidoreductase activity"/>
    <property type="evidence" value="ECO:0007669"/>
    <property type="project" value="UniProtKB-KW"/>
</dbReference>
<proteinExistence type="predicted"/>
<dbReference type="RefSeq" id="WP_150583222.1">
    <property type="nucleotide sequence ID" value="NZ_CABPSE010000001.1"/>
</dbReference>
<feature type="domain" description="FAD/NAD(P)-binding" evidence="3">
    <location>
        <begin position="4"/>
        <end position="317"/>
    </location>
</feature>
<accession>A0A5E4RDY9</accession>
<sequence length="478" mass="49549">MAARVVVIGAGPAGARAAAALVEAGVRPVVIDEGRRDGGQIYRRQPEGFRRSYTALYGTEADRARHLHETFDGLRPHIDYLPETLVWNIRDGAVHLANAQGASSVAFDALLVCTGATDRLMPVPGWQHAGTYSLGGAQVALKSQGCAVGARTVMLGTGPLLYLLAAQYVKAGATVAAVLDTSPASARLRALPQLLAKPGVLLKGAALLRSLRAAGVPLHRGVTPVRIDGDAELGVRGVHVNLAHGTALHVETDAVAMGFHLRPETQVADLAGCAFDFDDALGQWVPCIDTDGRSSVPGVYLAGDGARVRGADAAESAGRLAALAAMRDLGVTPKFDDSAKLRDALARFTRFAAGLRTAFPWPAQHARQLPDDTVVCRCEGITAGQLRQVTLQAGATEANRAKAFSRVGMGRCQGRFCAHAGAEVMADALGVPVSAVGRLRGQAPVKPLPVALAPAPACAEHASTGAADAVHTTATETA</sequence>
<dbReference type="PRINTS" id="PR00469">
    <property type="entry name" value="PNDRDTASEII"/>
</dbReference>
<evidence type="ECO:0000256" key="1">
    <source>
        <dbReference type="ARBA" id="ARBA00023002"/>
    </source>
</evidence>
<evidence type="ECO:0000313" key="5">
    <source>
        <dbReference type="Proteomes" id="UP000383971"/>
    </source>
</evidence>